<organism evidence="9 10">
    <name type="scientific">Dictyobacter halimunensis</name>
    <dbReference type="NCBI Taxonomy" id="3026934"/>
    <lineage>
        <taxon>Bacteria</taxon>
        <taxon>Bacillati</taxon>
        <taxon>Chloroflexota</taxon>
        <taxon>Ktedonobacteria</taxon>
        <taxon>Ktedonobacterales</taxon>
        <taxon>Dictyobacteraceae</taxon>
        <taxon>Dictyobacter</taxon>
    </lineage>
</organism>
<dbReference type="InterPro" id="IPR005115">
    <property type="entry name" value="Gly_transporter"/>
</dbReference>
<dbReference type="PANTHER" id="PTHR30506">
    <property type="entry name" value="INNER MEMBRANE PROTEIN"/>
    <property type="match status" value="1"/>
</dbReference>
<evidence type="ECO:0000256" key="3">
    <source>
        <dbReference type="ARBA" id="ARBA00022475"/>
    </source>
</evidence>
<keyword evidence="5 7" id="KW-1133">Transmembrane helix</keyword>
<evidence type="ECO:0000256" key="5">
    <source>
        <dbReference type="ARBA" id="ARBA00022989"/>
    </source>
</evidence>
<keyword evidence="4 7" id="KW-0812">Transmembrane</keyword>
<protein>
    <submittedName>
        <fullName evidence="9">UPF0126 membrane protein</fullName>
    </submittedName>
</protein>
<name>A0ABQ6G538_9CHLR</name>
<evidence type="ECO:0000256" key="4">
    <source>
        <dbReference type="ARBA" id="ARBA00022692"/>
    </source>
</evidence>
<evidence type="ECO:0000313" key="10">
    <source>
        <dbReference type="Proteomes" id="UP001344906"/>
    </source>
</evidence>
<feature type="transmembrane region" description="Helical" evidence="7">
    <location>
        <begin position="156"/>
        <end position="178"/>
    </location>
</feature>
<dbReference type="EMBL" id="BSRI01000002">
    <property type="protein sequence ID" value="GLV60386.1"/>
    <property type="molecule type" value="Genomic_DNA"/>
</dbReference>
<feature type="transmembrane region" description="Helical" evidence="7">
    <location>
        <begin position="72"/>
        <end position="90"/>
    </location>
</feature>
<evidence type="ECO:0000256" key="1">
    <source>
        <dbReference type="ARBA" id="ARBA00004651"/>
    </source>
</evidence>
<comment type="similarity">
    <text evidence="2">Belongs to the UPF0126 family.</text>
</comment>
<sequence>MHPVIFNATLEEILNLVGTFAFAESGALLAVRKNYDIVGMAVLALITAIGGGVIRDLIIGAHPPVAFTNANYLWLALLATILTFFAHPLLNRLNVAILVFDAAGLAVFCISGAIKALAYGLGPLPAILLGTLTAIGGGVMRDILAQDPPAVLRSGSELYALPAALGATIIVIIAHFAVNDSLTVGLTAVFVFVLRLLALRYHWRGPRPRRASDTR</sequence>
<gene>
    <name evidence="9" type="ORF">KDH_72060</name>
</gene>
<dbReference type="Pfam" id="PF03458">
    <property type="entry name" value="Gly_transporter"/>
    <property type="match status" value="2"/>
</dbReference>
<keyword evidence="6 7" id="KW-0472">Membrane</keyword>
<keyword evidence="3" id="KW-1003">Cell membrane</keyword>
<evidence type="ECO:0000256" key="7">
    <source>
        <dbReference type="SAM" id="Phobius"/>
    </source>
</evidence>
<comment type="caution">
    <text evidence="9">The sequence shown here is derived from an EMBL/GenBank/DDBJ whole genome shotgun (WGS) entry which is preliminary data.</text>
</comment>
<feature type="transmembrane region" description="Helical" evidence="7">
    <location>
        <begin position="38"/>
        <end position="60"/>
    </location>
</feature>
<reference evidence="9 10" key="1">
    <citation type="submission" date="2023-02" db="EMBL/GenBank/DDBJ databases">
        <title>Dictyobacter halimunensis sp. nov., a new member of the class Ktedonobacteria from forest soil in a geothermal area.</title>
        <authorList>
            <person name="Rachmania M.K."/>
            <person name="Ningsih F."/>
            <person name="Sakai Y."/>
            <person name="Yabe S."/>
            <person name="Yokota A."/>
            <person name="Sjamsuridzal W."/>
        </authorList>
    </citation>
    <scope>NUCLEOTIDE SEQUENCE [LARGE SCALE GENOMIC DNA]</scope>
    <source>
        <strain evidence="9 10">S3.2.2.5</strain>
    </source>
</reference>
<feature type="domain" description="Glycine transporter" evidence="8">
    <location>
        <begin position="99"/>
        <end position="174"/>
    </location>
</feature>
<feature type="domain" description="Glycine transporter" evidence="8">
    <location>
        <begin position="13"/>
        <end position="87"/>
    </location>
</feature>
<keyword evidence="10" id="KW-1185">Reference proteome</keyword>
<evidence type="ECO:0000256" key="2">
    <source>
        <dbReference type="ARBA" id="ARBA00008193"/>
    </source>
</evidence>
<proteinExistence type="inferred from homology"/>
<dbReference type="PANTHER" id="PTHR30506:SF3">
    <property type="entry name" value="UPF0126 INNER MEMBRANE PROTEIN YADS-RELATED"/>
    <property type="match status" value="1"/>
</dbReference>
<dbReference type="Proteomes" id="UP001344906">
    <property type="component" value="Unassembled WGS sequence"/>
</dbReference>
<feature type="transmembrane region" description="Helical" evidence="7">
    <location>
        <begin position="124"/>
        <end position="144"/>
    </location>
</feature>
<feature type="transmembrane region" description="Helical" evidence="7">
    <location>
        <begin position="184"/>
        <end position="203"/>
    </location>
</feature>
<feature type="transmembrane region" description="Helical" evidence="7">
    <location>
        <begin position="97"/>
        <end position="118"/>
    </location>
</feature>
<evidence type="ECO:0000313" key="9">
    <source>
        <dbReference type="EMBL" id="GLV60386.1"/>
    </source>
</evidence>
<accession>A0ABQ6G538</accession>
<comment type="subcellular location">
    <subcellularLocation>
        <location evidence="1">Cell membrane</location>
        <topology evidence="1">Multi-pass membrane protein</topology>
    </subcellularLocation>
</comment>
<evidence type="ECO:0000259" key="8">
    <source>
        <dbReference type="Pfam" id="PF03458"/>
    </source>
</evidence>
<dbReference type="RefSeq" id="WP_338257440.1">
    <property type="nucleotide sequence ID" value="NZ_BSRI01000002.1"/>
</dbReference>
<evidence type="ECO:0000256" key="6">
    <source>
        <dbReference type="ARBA" id="ARBA00023136"/>
    </source>
</evidence>